<feature type="transmembrane region" description="Helical" evidence="2">
    <location>
        <begin position="655"/>
        <end position="674"/>
    </location>
</feature>
<evidence type="ECO:0000313" key="3">
    <source>
        <dbReference type="EMBL" id="KLU85046.1"/>
    </source>
</evidence>
<organism evidence="4 5">
    <name type="scientific">Magnaporthiopsis poae (strain ATCC 64411 / 73-15)</name>
    <name type="common">Kentucky bluegrass fungus</name>
    <name type="synonym">Magnaporthe poae</name>
    <dbReference type="NCBI Taxonomy" id="644358"/>
    <lineage>
        <taxon>Eukaryota</taxon>
        <taxon>Fungi</taxon>
        <taxon>Dikarya</taxon>
        <taxon>Ascomycota</taxon>
        <taxon>Pezizomycotina</taxon>
        <taxon>Sordariomycetes</taxon>
        <taxon>Sordariomycetidae</taxon>
        <taxon>Magnaporthales</taxon>
        <taxon>Magnaporthaceae</taxon>
        <taxon>Magnaporthiopsis</taxon>
    </lineage>
</organism>
<keyword evidence="5" id="KW-1185">Reference proteome</keyword>
<dbReference type="STRING" id="644358.A0A0C4DVR7"/>
<reference evidence="4" key="4">
    <citation type="journal article" date="2015" name="G3 (Bethesda)">
        <title>Genome sequences of three phytopathogenic species of the Magnaporthaceae family of fungi.</title>
        <authorList>
            <person name="Okagaki L.H."/>
            <person name="Nunes C.C."/>
            <person name="Sailsbery J."/>
            <person name="Clay B."/>
            <person name="Brown D."/>
            <person name="John T."/>
            <person name="Oh Y."/>
            <person name="Young N."/>
            <person name="Fitzgerald M."/>
            <person name="Haas B.J."/>
            <person name="Zeng Q."/>
            <person name="Young S."/>
            <person name="Adiconis X."/>
            <person name="Fan L."/>
            <person name="Levin J.Z."/>
            <person name="Mitchell T.K."/>
            <person name="Okubara P.A."/>
            <person name="Farman M.L."/>
            <person name="Kohn L.M."/>
            <person name="Birren B."/>
            <person name="Ma L.-J."/>
            <person name="Dean R.A."/>
        </authorList>
    </citation>
    <scope>NUCLEOTIDE SEQUENCE</scope>
    <source>
        <strain evidence="4">ATCC 64411 / 73-15</strain>
    </source>
</reference>
<dbReference type="eggNOG" id="ENOG502SJK3">
    <property type="taxonomic scope" value="Eukaryota"/>
</dbReference>
<dbReference type="EnsemblFungi" id="MAPG_04078T0">
    <property type="protein sequence ID" value="MAPG_04078T0"/>
    <property type="gene ID" value="MAPG_04078"/>
</dbReference>
<dbReference type="AlphaFoldDB" id="A0A0C4DVR7"/>
<keyword evidence="2" id="KW-0812">Transmembrane</keyword>
<feature type="transmembrane region" description="Helical" evidence="2">
    <location>
        <begin position="686"/>
        <end position="705"/>
    </location>
</feature>
<dbReference type="EMBL" id="GL876968">
    <property type="protein sequence ID" value="KLU85046.1"/>
    <property type="molecule type" value="Genomic_DNA"/>
</dbReference>
<reference evidence="4" key="5">
    <citation type="submission" date="2015-06" db="UniProtKB">
        <authorList>
            <consortium name="EnsemblFungi"/>
        </authorList>
    </citation>
    <scope>IDENTIFICATION</scope>
    <source>
        <strain evidence="4">ATCC 64411</strain>
    </source>
</reference>
<keyword evidence="2" id="KW-0472">Membrane</keyword>
<protein>
    <submittedName>
        <fullName evidence="3 4">Uncharacterized protein</fullName>
    </submittedName>
</protein>
<evidence type="ECO:0000256" key="2">
    <source>
        <dbReference type="SAM" id="Phobius"/>
    </source>
</evidence>
<reference evidence="3" key="2">
    <citation type="submission" date="2010-05" db="EMBL/GenBank/DDBJ databases">
        <title>The Genome Sequence of Magnaporthe poae strain ATCC 64411.</title>
        <authorList>
            <consortium name="The Broad Institute Genome Sequencing Platform"/>
            <consortium name="Broad Institute Genome Sequencing Center for Infectious Disease"/>
            <person name="Ma L.-J."/>
            <person name="Dead R."/>
            <person name="Young S."/>
            <person name="Zeng Q."/>
            <person name="Koehrsen M."/>
            <person name="Alvarado L."/>
            <person name="Berlin A."/>
            <person name="Chapman S.B."/>
            <person name="Chen Z."/>
            <person name="Freedman E."/>
            <person name="Gellesch M."/>
            <person name="Goldberg J."/>
            <person name="Griggs A."/>
            <person name="Gujja S."/>
            <person name="Heilman E.R."/>
            <person name="Heiman D."/>
            <person name="Hepburn T."/>
            <person name="Howarth C."/>
            <person name="Jen D."/>
            <person name="Larson L."/>
            <person name="Mehta T."/>
            <person name="Neiman D."/>
            <person name="Pearson M."/>
            <person name="Roberts A."/>
            <person name="Saif S."/>
            <person name="Shea T."/>
            <person name="Shenoy N."/>
            <person name="Sisk P."/>
            <person name="Stolte C."/>
            <person name="Sykes S."/>
            <person name="Walk T."/>
            <person name="White J."/>
            <person name="Yandava C."/>
            <person name="Haas B."/>
            <person name="Nusbaum C."/>
            <person name="Birren B."/>
        </authorList>
    </citation>
    <scope>NUCLEOTIDE SEQUENCE</scope>
    <source>
        <strain evidence="3">ATCC 64411</strain>
    </source>
</reference>
<dbReference type="OrthoDB" id="5419219at2759"/>
<reference evidence="3" key="3">
    <citation type="submission" date="2011-03" db="EMBL/GenBank/DDBJ databases">
        <title>Annotation of Magnaporthe poae ATCC 64411.</title>
        <authorList>
            <person name="Ma L.-J."/>
            <person name="Dead R."/>
            <person name="Young S.K."/>
            <person name="Zeng Q."/>
            <person name="Gargeya S."/>
            <person name="Fitzgerald M."/>
            <person name="Haas B."/>
            <person name="Abouelleil A."/>
            <person name="Alvarado L."/>
            <person name="Arachchi H.M."/>
            <person name="Berlin A."/>
            <person name="Brown A."/>
            <person name="Chapman S.B."/>
            <person name="Chen Z."/>
            <person name="Dunbar C."/>
            <person name="Freedman E."/>
            <person name="Gearin G."/>
            <person name="Gellesch M."/>
            <person name="Goldberg J."/>
            <person name="Griggs A."/>
            <person name="Gujja S."/>
            <person name="Heiman D."/>
            <person name="Howarth C."/>
            <person name="Larson L."/>
            <person name="Lui A."/>
            <person name="MacDonald P.J.P."/>
            <person name="Mehta T."/>
            <person name="Montmayeur A."/>
            <person name="Murphy C."/>
            <person name="Neiman D."/>
            <person name="Pearson M."/>
            <person name="Priest M."/>
            <person name="Roberts A."/>
            <person name="Saif S."/>
            <person name="Shea T."/>
            <person name="Shenoy N."/>
            <person name="Sisk P."/>
            <person name="Stolte C."/>
            <person name="Sykes S."/>
            <person name="Yandava C."/>
            <person name="Wortman J."/>
            <person name="Nusbaum C."/>
            <person name="Birren B."/>
        </authorList>
    </citation>
    <scope>NUCLEOTIDE SEQUENCE</scope>
    <source>
        <strain evidence="3">ATCC 64411</strain>
    </source>
</reference>
<sequence>MAAIAAPDRADPFSTAERGFGQPSQEVQAEPRQRPLQKLRRKTVLALGLGDPDAGADKAPLPARRRYLRSREGHTVQLVEADILNITRDHKHFKIWTPTLTEQPRFDDATAFGVTDAHVERLTRLEIARLSKLAAADTPGLFNSQGILGKTDNGGYEDLSGLADQLICNFQIIKHDNCCLCIEKGAPNKLPCHNRLADARRWLIMRYHNPSGQVEPRPPRVLSDARKNKDAYFLLADWVLGLTAWWLLRTAVSTYWQNQILAVLAQWSVKLKLISFDPERYAIQSLADSEELLRAARLNNPYNDPEMVVKVRGPKRNSETAITVLSEESDLVGSYYIIKSMLRERLESVLRIAFMVLQGEQTKENDAGTFEVCTFIYRTGLSRAPVLLHTDRIGSVESTIDVSHITYSHAAIDLLTANTQAIEQRDLPNGDGVDVDDDEDNECAEVVRDKGNDSQELTLRRIDDLVSVLVPLAFTSPFACGLVEELIASASLTASHTDPIYQFKPPPSNFEFGFAVSIPAWRRRRSMLDSGDDHDPEVVSLPNFPFQRPFRAGTDLANHRLTQRTTQQQQRLSVISTHSTTHSQGILSGVSSRPHCASPGGAGPSKLGEMSQIPKATQERSQSVLEEYRLHSKLVKSWVVGEESITVSCKLSSRLAIASAAILVVGGLVIGFTVGGRIEQVDPFNVANYMWFVAGFVLLVFKSRFVSDWPWHDFLRGHVVCRSVRDLAEVTGVS</sequence>
<gene>
    <name evidence="3" type="ORF">MAPG_04078</name>
</gene>
<feature type="region of interest" description="Disordered" evidence="1">
    <location>
        <begin position="1"/>
        <end position="37"/>
    </location>
</feature>
<feature type="region of interest" description="Disordered" evidence="1">
    <location>
        <begin position="584"/>
        <end position="609"/>
    </location>
</feature>
<dbReference type="EMBL" id="ADBL01000965">
    <property type="status" value="NOT_ANNOTATED_CDS"/>
    <property type="molecule type" value="Genomic_DNA"/>
</dbReference>
<keyword evidence="2" id="KW-1133">Transmembrane helix</keyword>
<evidence type="ECO:0000256" key="1">
    <source>
        <dbReference type="SAM" id="MobiDB-lite"/>
    </source>
</evidence>
<proteinExistence type="predicted"/>
<evidence type="ECO:0000313" key="5">
    <source>
        <dbReference type="Proteomes" id="UP000011715"/>
    </source>
</evidence>
<name>A0A0C4DVR7_MAGP6</name>
<dbReference type="Proteomes" id="UP000011715">
    <property type="component" value="Unassembled WGS sequence"/>
</dbReference>
<reference evidence="5" key="1">
    <citation type="submission" date="2010-05" db="EMBL/GenBank/DDBJ databases">
        <title>The genome sequence of Magnaporthe poae strain ATCC 64411.</title>
        <authorList>
            <person name="Ma L.-J."/>
            <person name="Dead R."/>
            <person name="Young S."/>
            <person name="Zeng Q."/>
            <person name="Koehrsen M."/>
            <person name="Alvarado L."/>
            <person name="Berlin A."/>
            <person name="Chapman S.B."/>
            <person name="Chen Z."/>
            <person name="Freedman E."/>
            <person name="Gellesch M."/>
            <person name="Goldberg J."/>
            <person name="Griggs A."/>
            <person name="Gujja S."/>
            <person name="Heilman E.R."/>
            <person name="Heiman D."/>
            <person name="Hepburn T."/>
            <person name="Howarth C."/>
            <person name="Jen D."/>
            <person name="Larson L."/>
            <person name="Mehta T."/>
            <person name="Neiman D."/>
            <person name="Pearson M."/>
            <person name="Roberts A."/>
            <person name="Saif S."/>
            <person name="Shea T."/>
            <person name="Shenoy N."/>
            <person name="Sisk P."/>
            <person name="Stolte C."/>
            <person name="Sykes S."/>
            <person name="Walk T."/>
            <person name="White J."/>
            <person name="Yandava C."/>
            <person name="Haas B."/>
            <person name="Nusbaum C."/>
            <person name="Birren B."/>
        </authorList>
    </citation>
    <scope>NUCLEOTIDE SEQUENCE [LARGE SCALE GENOMIC DNA]</scope>
    <source>
        <strain evidence="5">ATCC 64411 / 73-15</strain>
    </source>
</reference>
<evidence type="ECO:0000313" key="4">
    <source>
        <dbReference type="EnsemblFungi" id="MAPG_04078T0"/>
    </source>
</evidence>
<dbReference type="VEuPathDB" id="FungiDB:MAPG_04078"/>
<accession>A0A0C4DVR7</accession>